<comment type="caution">
    <text evidence="2">The sequence shown here is derived from an EMBL/GenBank/DDBJ whole genome shotgun (WGS) entry which is preliminary data.</text>
</comment>
<evidence type="ECO:0000313" key="2">
    <source>
        <dbReference type="EMBL" id="TNJ26707.1"/>
    </source>
</evidence>
<proteinExistence type="predicted"/>
<evidence type="ECO:0000313" key="3">
    <source>
        <dbReference type="Proteomes" id="UP000315496"/>
    </source>
</evidence>
<keyword evidence="3" id="KW-1185">Reference proteome</keyword>
<feature type="compositionally biased region" description="Polar residues" evidence="1">
    <location>
        <begin position="1190"/>
        <end position="1202"/>
    </location>
</feature>
<organism evidence="2 3">
    <name type="scientific">Giardia muris</name>
    <dbReference type="NCBI Taxonomy" id="5742"/>
    <lineage>
        <taxon>Eukaryota</taxon>
        <taxon>Metamonada</taxon>
        <taxon>Diplomonadida</taxon>
        <taxon>Hexamitidae</taxon>
        <taxon>Giardiinae</taxon>
        <taxon>Giardia</taxon>
    </lineage>
</organism>
<feature type="region of interest" description="Disordered" evidence="1">
    <location>
        <begin position="959"/>
        <end position="996"/>
    </location>
</feature>
<dbReference type="GO" id="GO:0003779">
    <property type="term" value="F:actin binding"/>
    <property type="evidence" value="ECO:0007669"/>
    <property type="project" value="InterPro"/>
</dbReference>
<dbReference type="InterPro" id="IPR027310">
    <property type="entry name" value="Profilin_CS"/>
</dbReference>
<dbReference type="Proteomes" id="UP000315496">
    <property type="component" value="Chromosome 4"/>
</dbReference>
<dbReference type="PROSITE" id="PS00414">
    <property type="entry name" value="PROFILIN"/>
    <property type="match status" value="1"/>
</dbReference>
<gene>
    <name evidence="2" type="ORF">GMRT_11699</name>
</gene>
<sequence length="1344" mass="148196">MSWQAYRDEVIGPASCIRSSAWREGAPRILQVLVEQAWIEYDSLTSQYLFGVKVPHVTSTVYGGVPIGEDARAGLVEGDEVVVNVKTLFTILYLHLPIPGMTTVNVFLAKRDKRGHTSKLQVYSLDLDQLTMEPFAGTVSLSPLVTGILTPARVSLLCRSLFPSEQHCARLEADLGLRVQEYYGTLDLKLETVFHPPQDPPHAVQEQPANLFHGSLSAHIPMASQPSALRNRTQRSLLAGQLSNDFFRDLLIENLANSDDNVYLSILSAVRSLDLSHLITILGGDLSLAMAIDGYSQHTISVATSFPCNIGAQTLNGLQHEVFKSGSLLLRQNPHLFQNPADTFSNGIYNLILTMLPGLDVIDDGTLQDLYPNLSSLTLDERSSLLSGTKSDTDSCPLLRALSIIVENVRERLDWILAFGGQGTSPRFSQELVGMLQDLFAIRTNCFFMQEVVFVTYDCNDPTASIVASGLRSTSAIQYIPLPYLGGSVSERGIAQLLGLIGMYKELLYRLLQPDGLLSFSEDDDIYDIVIESPDGLRTYEGGTTLIEKTNIHALRTHLNGLINRMITSSDALSTHPSHRRTQAQVQSQTSKQGLRLPLHQLIQNLGYSTTGHSDDDQQIRTVVQEGLDVLYIPTSAAAAHPYFRILHLGTGTDPALGALLGGLSMHGKNVWNFNDTEPVIITSTGHHLLSQLVLSVVKLLQTCAQLCHIELTSGQAAIFLPIPLPDPIHAPLFEAASDTTARGLFMSLLARETSCIRRGSIHDVIRNVDTTYADTFGSSRWLALIQNYVYGVGEWVYRSLTGETGGGNVRDRPSDTYDQSTTVLDMTRTPTTPFSGSYARARRNLRTDLEETTIRDVGEYGDNVDPQLRVTRSTQDQVVVKVLKVLEAAINSEVSAYVTAKDVLCHSPMRIMGSVITKMPTKEPAPCLSTLLNHHPPVIREAVSLIRRPIGRTLFEASVGPDNTLESSNMEQDLNSEKKSSQDQNPQGKPPHLWQAVGPTSLTAWCTIFLYRCGSGPYGVDSLREWPISIVVDNTTLKSEHGSRRTLSRGSWIHNKLDGFEVVATIPLVDKHSEGNLVSLTTQPLEIRRNADELITCSPYVSNPSEVLRWYLYELSLQSGLPRSRFLWQSDLNLVQPSIAADPSELNIGHLSGARTPPVPDMGDESVVTEFMVAHPESVTPRLHCSVSIAPQTPAPTTESMRTTKRRAHTHTLRRTTVRRGTEEVTGEDLVDFAPSTTPDILFRGTSEYAAYKHRIQGYIGVDQAEERLILHLPPIIQPYVTLPSRKGRRGDPKYTRVQATSPRPFEIVVDHAEFSVLVSGIQVAREIDEVVLLGSFNDDAEA</sequence>
<name>A0A4Z1T1A0_GIAMU</name>
<feature type="region of interest" description="Disordered" evidence="1">
    <location>
        <begin position="1190"/>
        <end position="1211"/>
    </location>
</feature>
<protein>
    <submittedName>
        <fullName evidence="2">Uncharacterized protein</fullName>
    </submittedName>
</protein>
<dbReference type="VEuPathDB" id="GiardiaDB:GMRT_11699"/>
<accession>A0A4Z1T1A0</accession>
<reference evidence="2 3" key="1">
    <citation type="submission" date="2019-05" db="EMBL/GenBank/DDBJ databases">
        <title>The compact genome of Giardia muris reveals important steps in the evolution of intestinal protozoan parasites.</title>
        <authorList>
            <person name="Xu F."/>
            <person name="Jimenez-Gonzalez A."/>
            <person name="Einarsson E."/>
            <person name="Astvaldsson A."/>
            <person name="Peirasmaki D."/>
            <person name="Eckmann L."/>
            <person name="Andersson J.O."/>
            <person name="Svard S.G."/>
            <person name="Jerlstrom-Hultqvist J."/>
        </authorList>
    </citation>
    <scope>NUCLEOTIDE SEQUENCE [LARGE SCALE GENOMIC DNA]</scope>
    <source>
        <strain evidence="2 3">Roberts-Thomson</strain>
    </source>
</reference>
<feature type="compositionally biased region" description="Polar residues" evidence="1">
    <location>
        <begin position="965"/>
        <end position="974"/>
    </location>
</feature>
<dbReference type="EMBL" id="VDLU01000004">
    <property type="protein sequence ID" value="TNJ26707.1"/>
    <property type="molecule type" value="Genomic_DNA"/>
</dbReference>
<evidence type="ECO:0000256" key="1">
    <source>
        <dbReference type="SAM" id="MobiDB-lite"/>
    </source>
</evidence>